<proteinExistence type="predicted"/>
<sequence length="350" mass="39925">MPDTAVPSQFRINPLISIIVPVYNAERYLPYCLGSIVNQSYSNLQIILVDDGSTDTSPIICDDYAARDSRITVVHQPNGGIARAQNTGLDATQGQYIAFADNDDILDRRNIELLFRALISTGADMSKARWRQFGISQLETAALQAREGAPDPSHITVFRHPLAAYQTVFCKSLRMIGDKLGCNSEARYFNEANWCRLYRRELWDDIRFPEGMYAQDVMVAGRLYDRMDKVADIDVPLYHWLQSAGSVTHKKHSFDFYHDNVTAGINNFRFALERGIMPARSYYTMTEQLSEARTTSDARTTEANRLQRDSDAVASLVATLTPMQRMQCVIRYHIRLFEKHLYDNKVKNIQ</sequence>
<evidence type="ECO:0000259" key="3">
    <source>
        <dbReference type="Pfam" id="PF00535"/>
    </source>
</evidence>
<dbReference type="Proteomes" id="UP000326336">
    <property type="component" value="Unassembled WGS sequence"/>
</dbReference>
<evidence type="ECO:0000313" key="4">
    <source>
        <dbReference type="EMBL" id="KAB5605371.1"/>
    </source>
</evidence>
<keyword evidence="2 4" id="KW-0808">Transferase</keyword>
<accession>A0A5N5RF55</accession>
<dbReference type="CDD" id="cd00761">
    <property type="entry name" value="Glyco_tranf_GTA_type"/>
    <property type="match status" value="1"/>
</dbReference>
<dbReference type="SUPFAM" id="SSF53448">
    <property type="entry name" value="Nucleotide-diphospho-sugar transferases"/>
    <property type="match status" value="1"/>
</dbReference>
<dbReference type="Pfam" id="PF00535">
    <property type="entry name" value="Glycos_transf_2"/>
    <property type="match status" value="1"/>
</dbReference>
<name>A0A5N5RF55_9BIFI</name>
<dbReference type="InterPro" id="IPR029044">
    <property type="entry name" value="Nucleotide-diphossugar_trans"/>
</dbReference>
<dbReference type="PANTHER" id="PTHR22916">
    <property type="entry name" value="GLYCOSYLTRANSFERASE"/>
    <property type="match status" value="1"/>
</dbReference>
<feature type="domain" description="Glycosyltransferase 2-like" evidence="3">
    <location>
        <begin position="17"/>
        <end position="143"/>
    </location>
</feature>
<dbReference type="OrthoDB" id="3171021at2"/>
<dbReference type="InterPro" id="IPR001173">
    <property type="entry name" value="Glyco_trans_2-like"/>
</dbReference>
<dbReference type="AlphaFoldDB" id="A0A5N5RF55"/>
<dbReference type="EMBL" id="RQSP01000048">
    <property type="protein sequence ID" value="KAB5605371.1"/>
    <property type="molecule type" value="Genomic_DNA"/>
</dbReference>
<dbReference type="RefSeq" id="WP_151917481.1">
    <property type="nucleotide sequence ID" value="NZ_RQSP01000048.1"/>
</dbReference>
<gene>
    <name evidence="4" type="ORF">EHS19_09340</name>
</gene>
<evidence type="ECO:0000256" key="1">
    <source>
        <dbReference type="ARBA" id="ARBA00022676"/>
    </source>
</evidence>
<comment type="caution">
    <text evidence="4">The sequence shown here is derived from an EMBL/GenBank/DDBJ whole genome shotgun (WGS) entry which is preliminary data.</text>
</comment>
<dbReference type="GO" id="GO:0016757">
    <property type="term" value="F:glycosyltransferase activity"/>
    <property type="evidence" value="ECO:0007669"/>
    <property type="project" value="UniProtKB-KW"/>
</dbReference>
<organism evidence="4 5">
    <name type="scientific">Bifidobacterium jacchi</name>
    <dbReference type="NCBI Taxonomy" id="2490545"/>
    <lineage>
        <taxon>Bacteria</taxon>
        <taxon>Bacillati</taxon>
        <taxon>Actinomycetota</taxon>
        <taxon>Actinomycetes</taxon>
        <taxon>Bifidobacteriales</taxon>
        <taxon>Bifidobacteriaceae</taxon>
        <taxon>Bifidobacterium</taxon>
    </lineage>
</organism>
<evidence type="ECO:0000256" key="2">
    <source>
        <dbReference type="ARBA" id="ARBA00022679"/>
    </source>
</evidence>
<keyword evidence="1" id="KW-0328">Glycosyltransferase</keyword>
<dbReference type="PANTHER" id="PTHR22916:SF51">
    <property type="entry name" value="GLYCOSYLTRANSFERASE EPSH-RELATED"/>
    <property type="match status" value="1"/>
</dbReference>
<protein>
    <submittedName>
        <fullName evidence="4">Glycosyltransferase</fullName>
    </submittedName>
</protein>
<dbReference type="Gene3D" id="3.90.550.10">
    <property type="entry name" value="Spore Coat Polysaccharide Biosynthesis Protein SpsA, Chain A"/>
    <property type="match status" value="1"/>
</dbReference>
<keyword evidence="5" id="KW-1185">Reference proteome</keyword>
<evidence type="ECO:0000313" key="5">
    <source>
        <dbReference type="Proteomes" id="UP000326336"/>
    </source>
</evidence>
<reference evidence="4 5" key="1">
    <citation type="journal article" date="2019" name="Int. J. Syst. Evol. Microbiol.">
        <title>Bifidobacterium jacchi sp. nov., isolated from the faeces of a baby common marmoset (Callithrix jacchus).</title>
        <authorList>
            <person name="Modesto M."/>
            <person name="Watanabe K."/>
            <person name="Arita M."/>
            <person name="Satti M."/>
            <person name="Oki K."/>
            <person name="Sciavilla P."/>
            <person name="Patavino C."/>
            <person name="Camma C."/>
            <person name="Michelini S."/>
            <person name="Sgorbati B."/>
            <person name="Mattarelli P."/>
        </authorList>
    </citation>
    <scope>NUCLEOTIDE SEQUENCE [LARGE SCALE GENOMIC DNA]</scope>
    <source>
        <strain evidence="4 5">MRM 9.3</strain>
    </source>
</reference>